<keyword evidence="3" id="KW-1185">Reference proteome</keyword>
<dbReference type="STRING" id="1120976.SAMN03080606_01671"/>
<evidence type="ECO:0000313" key="2">
    <source>
        <dbReference type="EMBL" id="SCY50276.1"/>
    </source>
</evidence>
<gene>
    <name evidence="2" type="ORF">SAMN03080606_01671</name>
</gene>
<reference evidence="2 3" key="1">
    <citation type="submission" date="2016-10" db="EMBL/GenBank/DDBJ databases">
        <authorList>
            <person name="de Groot N.N."/>
        </authorList>
    </citation>
    <scope>NUCLEOTIDE SEQUENCE [LARGE SCALE GENOMIC DNA]</scope>
    <source>
        <strain evidence="2 3">DSM 18978</strain>
    </source>
</reference>
<accession>A0A1G5GFC1</accession>
<feature type="region of interest" description="Disordered" evidence="1">
    <location>
        <begin position="87"/>
        <end position="107"/>
    </location>
</feature>
<dbReference type="Proteomes" id="UP000198636">
    <property type="component" value="Unassembled WGS sequence"/>
</dbReference>
<evidence type="ECO:0000256" key="1">
    <source>
        <dbReference type="SAM" id="MobiDB-lite"/>
    </source>
</evidence>
<protein>
    <submittedName>
        <fullName evidence="2">Uncharacterized protein</fullName>
    </submittedName>
</protein>
<name>A0A1G5GFC1_9FIRM</name>
<dbReference type="EMBL" id="FMUS01000009">
    <property type="protein sequence ID" value="SCY50276.1"/>
    <property type="molecule type" value="Genomic_DNA"/>
</dbReference>
<evidence type="ECO:0000313" key="3">
    <source>
        <dbReference type="Proteomes" id="UP000198636"/>
    </source>
</evidence>
<proteinExistence type="predicted"/>
<dbReference type="AlphaFoldDB" id="A0A1G5GFC1"/>
<sequence length="107" mass="12304">MKLQLKNIGVIDLKNIQTSLNLSSQGNLKEATKTELLQFNHLIIFGFRNCDEKKLAPVKIKLKKSGELLIEGLDDIEMRDNTIKVYSDKKETRSLDQKEKEEGEKNE</sequence>
<organism evidence="2 3">
    <name type="scientific">Alkaliphilus peptidifermentans DSM 18978</name>
    <dbReference type="NCBI Taxonomy" id="1120976"/>
    <lineage>
        <taxon>Bacteria</taxon>
        <taxon>Bacillati</taxon>
        <taxon>Bacillota</taxon>
        <taxon>Clostridia</taxon>
        <taxon>Peptostreptococcales</taxon>
        <taxon>Natronincolaceae</taxon>
        <taxon>Alkaliphilus</taxon>
    </lineage>
</organism>